<name>A0A4U1D2Y5_9BACI</name>
<dbReference type="Proteomes" id="UP000307756">
    <property type="component" value="Unassembled WGS sequence"/>
</dbReference>
<evidence type="ECO:0000313" key="2">
    <source>
        <dbReference type="EMBL" id="TKC16702.1"/>
    </source>
</evidence>
<keyword evidence="1" id="KW-0472">Membrane</keyword>
<keyword evidence="1" id="KW-0812">Transmembrane</keyword>
<reference evidence="2 3" key="1">
    <citation type="journal article" date="2011" name="J. Microbiol.">
        <title>Bacillus kyonggiensis sp. nov., isolated from soil of a lettuce field.</title>
        <authorList>
            <person name="Dong K."/>
            <person name="Lee S."/>
        </authorList>
    </citation>
    <scope>NUCLEOTIDE SEQUENCE [LARGE SCALE GENOMIC DNA]</scope>
    <source>
        <strain evidence="2 3">NB22</strain>
    </source>
</reference>
<dbReference type="EMBL" id="SWBM01000002">
    <property type="protein sequence ID" value="TKC16702.1"/>
    <property type="molecule type" value="Genomic_DNA"/>
</dbReference>
<feature type="transmembrane region" description="Helical" evidence="1">
    <location>
        <begin position="33"/>
        <end position="51"/>
    </location>
</feature>
<organism evidence="2 3">
    <name type="scientific">Robertmurraya kyonggiensis</name>
    <dbReference type="NCBI Taxonomy" id="1037680"/>
    <lineage>
        <taxon>Bacteria</taxon>
        <taxon>Bacillati</taxon>
        <taxon>Bacillota</taxon>
        <taxon>Bacilli</taxon>
        <taxon>Bacillales</taxon>
        <taxon>Bacillaceae</taxon>
        <taxon>Robertmurraya</taxon>
    </lineage>
</organism>
<evidence type="ECO:0000256" key="1">
    <source>
        <dbReference type="SAM" id="Phobius"/>
    </source>
</evidence>
<accession>A0A4U1D2Y5</accession>
<dbReference type="RefSeq" id="WP_016201516.1">
    <property type="nucleotide sequence ID" value="NZ_SWBM01000002.1"/>
</dbReference>
<sequence length="70" mass="8053">MDFNKIILYANILGICFTVALTYTIVVNIFVGLPVQPVAVAMLAIGYVVMIKRNTLFQELWDRWFSGRRK</sequence>
<proteinExistence type="predicted"/>
<dbReference type="AlphaFoldDB" id="A0A4U1D2Y5"/>
<dbReference type="OrthoDB" id="2886029at2"/>
<protein>
    <submittedName>
        <fullName evidence="2">Uncharacterized protein</fullName>
    </submittedName>
</protein>
<keyword evidence="1" id="KW-1133">Transmembrane helix</keyword>
<comment type="caution">
    <text evidence="2">The sequence shown here is derived from an EMBL/GenBank/DDBJ whole genome shotgun (WGS) entry which is preliminary data.</text>
</comment>
<gene>
    <name evidence="2" type="ORF">FA727_11540</name>
</gene>
<evidence type="ECO:0000313" key="3">
    <source>
        <dbReference type="Proteomes" id="UP000307756"/>
    </source>
</evidence>
<keyword evidence="3" id="KW-1185">Reference proteome</keyword>
<feature type="transmembrane region" description="Helical" evidence="1">
    <location>
        <begin position="7"/>
        <end position="27"/>
    </location>
</feature>